<evidence type="ECO:0008006" key="11">
    <source>
        <dbReference type="Google" id="ProtNLM"/>
    </source>
</evidence>
<sequence>MWGLACMLVCVAASVCSAAGFSIYEWSARGNALGGTLVGRADDPSALAYNPAGITQLDGVQVMAGFTAIRPVLDIRTVGPEGDKWTTSERDALWMPPHAYATWKVNDRYSVGLGVFSRFGLGSVIDEKWPGRYNSYRAVIQAISINPNVAVKVTDRLSAAFGVEAMHLSFLKEQKINLSRINPLLPDGDSKIDADGWGGGFNLALHYQPCDYARVGLTYRGPVPMKVRGTAEFSDIPSMVQAAGLLRDSDANGKVTLPDSVALGVTLYPTEKLSVELSAMHTFWSKYKELRINYADPVIPGPGGRRLDQTVQRKHWKDVWRLGVGVEYAALDWLDLRAGYVYDQEPVRGDYIDYMVPANNRHLFNAGLGFHRNNWTLDMHYTYLMIEDRDIKARLAEGVYKGEIKNADAHMVGLSIGYAF</sequence>
<evidence type="ECO:0000256" key="4">
    <source>
        <dbReference type="ARBA" id="ARBA00022692"/>
    </source>
</evidence>
<feature type="signal peptide" evidence="8">
    <location>
        <begin position="1"/>
        <end position="18"/>
    </location>
</feature>
<evidence type="ECO:0000313" key="9">
    <source>
        <dbReference type="EMBL" id="AMD91805.1"/>
    </source>
</evidence>
<keyword evidence="7" id="KW-0998">Cell outer membrane</keyword>
<proteinExistence type="inferred from homology"/>
<keyword evidence="10" id="KW-1185">Reference proteome</keyword>
<dbReference type="Pfam" id="PF03349">
    <property type="entry name" value="Toluene_X"/>
    <property type="match status" value="1"/>
</dbReference>
<organism evidence="9 10">
    <name type="scientific">Desulfomicrobium orale DSM 12838</name>
    <dbReference type="NCBI Taxonomy" id="888061"/>
    <lineage>
        <taxon>Bacteria</taxon>
        <taxon>Pseudomonadati</taxon>
        <taxon>Thermodesulfobacteriota</taxon>
        <taxon>Desulfovibrionia</taxon>
        <taxon>Desulfovibrionales</taxon>
        <taxon>Desulfomicrobiaceae</taxon>
        <taxon>Desulfomicrobium</taxon>
    </lineage>
</organism>
<dbReference type="SUPFAM" id="SSF56935">
    <property type="entry name" value="Porins"/>
    <property type="match status" value="1"/>
</dbReference>
<evidence type="ECO:0000256" key="7">
    <source>
        <dbReference type="ARBA" id="ARBA00023237"/>
    </source>
</evidence>
<dbReference type="InterPro" id="IPR005017">
    <property type="entry name" value="OMPP1/FadL/TodX"/>
</dbReference>
<dbReference type="PANTHER" id="PTHR35093">
    <property type="entry name" value="OUTER MEMBRANE PROTEIN NMB0088-RELATED"/>
    <property type="match status" value="1"/>
</dbReference>
<accession>A0A109W5D3</accession>
<keyword evidence="3" id="KW-1134">Transmembrane beta strand</keyword>
<dbReference type="KEGG" id="doa:AXF15_00835"/>
<keyword evidence="6" id="KW-0472">Membrane</keyword>
<reference evidence="10" key="1">
    <citation type="submission" date="2016-02" db="EMBL/GenBank/DDBJ databases">
        <authorList>
            <person name="Holder M.E."/>
            <person name="Ajami N.J."/>
            <person name="Petrosino J.F."/>
        </authorList>
    </citation>
    <scope>NUCLEOTIDE SEQUENCE [LARGE SCALE GENOMIC DNA]</scope>
    <source>
        <strain evidence="10">DSM 12838</strain>
    </source>
</reference>
<evidence type="ECO:0000256" key="8">
    <source>
        <dbReference type="SAM" id="SignalP"/>
    </source>
</evidence>
<evidence type="ECO:0000256" key="3">
    <source>
        <dbReference type="ARBA" id="ARBA00022452"/>
    </source>
</evidence>
<keyword evidence="5 8" id="KW-0732">Signal</keyword>
<keyword evidence="4" id="KW-0812">Transmembrane</keyword>
<dbReference type="GO" id="GO:0015483">
    <property type="term" value="F:long-chain fatty acid transporting porin activity"/>
    <property type="evidence" value="ECO:0007669"/>
    <property type="project" value="TreeGrafter"/>
</dbReference>
<comment type="subcellular location">
    <subcellularLocation>
        <location evidence="1">Cell outer membrane</location>
        <topology evidence="1">Multi-pass membrane protein</topology>
    </subcellularLocation>
</comment>
<evidence type="ECO:0000256" key="1">
    <source>
        <dbReference type="ARBA" id="ARBA00004571"/>
    </source>
</evidence>
<dbReference type="PANTHER" id="PTHR35093:SF8">
    <property type="entry name" value="OUTER MEMBRANE PROTEIN NMB0088-RELATED"/>
    <property type="match status" value="1"/>
</dbReference>
<evidence type="ECO:0000313" key="10">
    <source>
        <dbReference type="Proteomes" id="UP000063964"/>
    </source>
</evidence>
<evidence type="ECO:0000256" key="5">
    <source>
        <dbReference type="ARBA" id="ARBA00022729"/>
    </source>
</evidence>
<dbReference type="Proteomes" id="UP000063964">
    <property type="component" value="Chromosome"/>
</dbReference>
<dbReference type="STRING" id="888061.AXF15_00835"/>
<evidence type="ECO:0000256" key="6">
    <source>
        <dbReference type="ARBA" id="ARBA00023136"/>
    </source>
</evidence>
<protein>
    <recommendedName>
        <fullName evidence="11">Transporter</fullName>
    </recommendedName>
</protein>
<name>A0A109W5D3_9BACT</name>
<dbReference type="GO" id="GO:0009279">
    <property type="term" value="C:cell outer membrane"/>
    <property type="evidence" value="ECO:0007669"/>
    <property type="project" value="UniProtKB-SubCell"/>
</dbReference>
<feature type="chain" id="PRO_5007141326" description="Transporter" evidence="8">
    <location>
        <begin position="19"/>
        <end position="420"/>
    </location>
</feature>
<dbReference type="AlphaFoldDB" id="A0A109W5D3"/>
<dbReference type="EMBL" id="CP014230">
    <property type="protein sequence ID" value="AMD91805.1"/>
    <property type="molecule type" value="Genomic_DNA"/>
</dbReference>
<gene>
    <name evidence="9" type="ORF">AXF15_00835</name>
</gene>
<evidence type="ECO:0000256" key="2">
    <source>
        <dbReference type="ARBA" id="ARBA00008163"/>
    </source>
</evidence>
<comment type="similarity">
    <text evidence="2">Belongs to the OmpP1/FadL family.</text>
</comment>
<dbReference type="Gene3D" id="2.40.160.60">
    <property type="entry name" value="Outer membrane protein transport protein (OMPP1/FadL/TodX)"/>
    <property type="match status" value="1"/>
</dbReference>